<accession>A0A448YQY5</accession>
<dbReference type="PRINTS" id="PR00099">
    <property type="entry name" value="CPSGATASE"/>
</dbReference>
<dbReference type="Pfam" id="PF00117">
    <property type="entry name" value="GATase"/>
    <property type="match status" value="1"/>
</dbReference>
<dbReference type="PANTHER" id="PTHR43418:SF7">
    <property type="entry name" value="CARBAMOYL-PHOSPHATE SYNTHASE SMALL CHAIN"/>
    <property type="match status" value="1"/>
</dbReference>
<evidence type="ECO:0000256" key="2">
    <source>
        <dbReference type="ARBA" id="ARBA00007800"/>
    </source>
</evidence>
<dbReference type="InterPro" id="IPR050472">
    <property type="entry name" value="Anth_synth/Amidotransfase"/>
</dbReference>
<dbReference type="GO" id="GO:0006541">
    <property type="term" value="P:glutamine metabolic process"/>
    <property type="evidence" value="ECO:0007669"/>
    <property type="project" value="InterPro"/>
</dbReference>
<dbReference type="EMBL" id="CAACVR010000045">
    <property type="protein sequence ID" value="VEU23359.1"/>
    <property type="molecule type" value="Genomic_DNA"/>
</dbReference>
<evidence type="ECO:0000256" key="13">
    <source>
        <dbReference type="ARBA" id="ARBA00044340"/>
    </source>
</evidence>
<evidence type="ECO:0000256" key="7">
    <source>
        <dbReference type="ARBA" id="ARBA00022741"/>
    </source>
</evidence>
<dbReference type="Proteomes" id="UP000290900">
    <property type="component" value="Unassembled WGS sequence"/>
</dbReference>
<reference evidence="17 18" key="1">
    <citation type="submission" date="2018-12" db="EMBL/GenBank/DDBJ databases">
        <authorList>
            <person name="Tiukova I."/>
            <person name="Dainat J."/>
        </authorList>
    </citation>
    <scope>NUCLEOTIDE SEQUENCE [LARGE SCALE GENOMIC DNA]</scope>
</reference>
<gene>
    <name evidence="17" type="ORF">BRENAR_LOCUS4090</name>
</gene>
<comment type="subunit">
    <text evidence="10">Heterodimer composed of 2 chains; the small (or glutamine) chain promotes the hydrolysis of glutamine to ammonia, which is used by the large (or ammonia) chain to synthesize carbamoyl phosphate.</text>
</comment>
<dbReference type="FunCoup" id="A0A448YQY5">
    <property type="interactions" value="387"/>
</dbReference>
<evidence type="ECO:0000256" key="8">
    <source>
        <dbReference type="ARBA" id="ARBA00022840"/>
    </source>
</evidence>
<dbReference type="NCBIfam" id="TIGR01368">
    <property type="entry name" value="CPSaseIIsmall"/>
    <property type="match status" value="1"/>
</dbReference>
<dbReference type="Gene3D" id="3.40.50.880">
    <property type="match status" value="1"/>
</dbReference>
<evidence type="ECO:0000256" key="15">
    <source>
        <dbReference type="ARBA" id="ARBA00049285"/>
    </source>
</evidence>
<comment type="catalytic activity">
    <reaction evidence="14">
        <text>hydrogencarbonate + L-glutamine + 2 ATP + H2O = carbamoyl phosphate + L-glutamate + 2 ADP + phosphate + 2 H(+)</text>
        <dbReference type="Rhea" id="RHEA:18633"/>
        <dbReference type="ChEBI" id="CHEBI:15377"/>
        <dbReference type="ChEBI" id="CHEBI:15378"/>
        <dbReference type="ChEBI" id="CHEBI:17544"/>
        <dbReference type="ChEBI" id="CHEBI:29985"/>
        <dbReference type="ChEBI" id="CHEBI:30616"/>
        <dbReference type="ChEBI" id="CHEBI:43474"/>
        <dbReference type="ChEBI" id="CHEBI:58228"/>
        <dbReference type="ChEBI" id="CHEBI:58359"/>
        <dbReference type="ChEBI" id="CHEBI:456216"/>
        <dbReference type="EC" id="6.3.5.5"/>
    </reaction>
</comment>
<dbReference type="STRING" id="13370.A0A448YQY5"/>
<dbReference type="InterPro" id="IPR029062">
    <property type="entry name" value="Class_I_gatase-like"/>
</dbReference>
<evidence type="ECO:0000256" key="4">
    <source>
        <dbReference type="ARBA" id="ARBA00022571"/>
    </source>
</evidence>
<dbReference type="GO" id="GO:0006207">
    <property type="term" value="P:'de novo' pyrimidine nucleobase biosynthetic process"/>
    <property type="evidence" value="ECO:0007669"/>
    <property type="project" value="InterPro"/>
</dbReference>
<dbReference type="FunFam" id="3.40.50.880:FF:000016">
    <property type="entry name" value="Carbamoyl-phosphate synthase arginine-specific small chain"/>
    <property type="match status" value="1"/>
</dbReference>
<dbReference type="CDD" id="cd01744">
    <property type="entry name" value="GATase1_CPSase"/>
    <property type="match status" value="1"/>
</dbReference>
<keyword evidence="4" id="KW-0055">Arginine biosynthesis</keyword>
<dbReference type="HAMAP" id="MF_01209">
    <property type="entry name" value="CPSase_S_chain"/>
    <property type="match status" value="1"/>
</dbReference>
<evidence type="ECO:0000313" key="17">
    <source>
        <dbReference type="EMBL" id="VEU23359.1"/>
    </source>
</evidence>
<dbReference type="InterPro" id="IPR017926">
    <property type="entry name" value="GATASE"/>
</dbReference>
<evidence type="ECO:0000256" key="6">
    <source>
        <dbReference type="ARBA" id="ARBA00022605"/>
    </source>
</evidence>
<dbReference type="SUPFAM" id="SSF52317">
    <property type="entry name" value="Class I glutamine amidotransferase-like"/>
    <property type="match status" value="1"/>
</dbReference>
<dbReference type="InterPro" id="IPR006274">
    <property type="entry name" value="CarbamoylP_synth_ssu"/>
</dbReference>
<evidence type="ECO:0000259" key="16">
    <source>
        <dbReference type="SMART" id="SM01097"/>
    </source>
</evidence>
<evidence type="ECO:0000256" key="11">
    <source>
        <dbReference type="ARBA" id="ARBA00044168"/>
    </source>
</evidence>
<proteinExistence type="inferred from homology"/>
<keyword evidence="6" id="KW-0028">Amino-acid biosynthesis</keyword>
<evidence type="ECO:0000256" key="14">
    <source>
        <dbReference type="ARBA" id="ARBA00048816"/>
    </source>
</evidence>
<keyword evidence="5" id="KW-0436">Ligase</keyword>
<sequence length="417" mass="45954">MFSLLSRSAQKHTFKAVRCSSTKTLDRATLTIRDGPIFSGYSFGADKNVSGEAVFTTSLVGYPESMTDPSYKGQIICFTQPLIGNYGVPSSRVKDQYHLLKYFESPHIQCIGIVVSDVAMEYSHWTAVESLSQWCKREGVAAITGVDTRALVTYLREQGSSLGGISIGETYDADEDAAFEDPSAINLVHKVSTKAPFHIEAENAKSHVLVIDCGVKENIMRNLVSRGASITVVPYNYPVQKIAQKFDGLFITNGPGDPTHCSVTIHNLKQTMDEVPELPIMGICLGHQLLALASGAKTIKLKYGNRAHNIPTLDLTTGQCHITSQNHGYAVDASTLPAEFEQYFINLNDQSNEGMIHKSRPIFSTQFHPEAKGGPHDTTFLFDKFFQYVKEYKGSDHHNLSTGDLLADLLPNERVLQ</sequence>
<dbReference type="AlphaFoldDB" id="A0A448YQY5"/>
<comment type="pathway">
    <text evidence="1">Amino-acid biosynthesis; L-arginine biosynthesis; carbamoyl phosphate from bicarbonate: step 1/1.</text>
</comment>
<evidence type="ECO:0000256" key="9">
    <source>
        <dbReference type="ARBA" id="ARBA00022962"/>
    </source>
</evidence>
<evidence type="ECO:0000256" key="5">
    <source>
        <dbReference type="ARBA" id="ARBA00022598"/>
    </source>
</evidence>
<dbReference type="Gene3D" id="3.50.30.20">
    <property type="entry name" value="Carbamoyl-phosphate synthase small subunit, N-terminal domain"/>
    <property type="match status" value="1"/>
</dbReference>
<dbReference type="PROSITE" id="PS51273">
    <property type="entry name" value="GATASE_TYPE_1"/>
    <property type="match status" value="1"/>
</dbReference>
<dbReference type="InParanoid" id="A0A448YQY5"/>
<comment type="similarity">
    <text evidence="2">Belongs to the CarA family.</text>
</comment>
<dbReference type="GO" id="GO:0004088">
    <property type="term" value="F:carbamoyl-phosphate synthase (glutamine-hydrolyzing) activity"/>
    <property type="evidence" value="ECO:0007669"/>
    <property type="project" value="UniProtKB-EC"/>
</dbReference>
<dbReference type="SUPFAM" id="SSF52021">
    <property type="entry name" value="Carbamoyl phosphate synthetase, small subunit N-terminal domain"/>
    <property type="match status" value="1"/>
</dbReference>
<dbReference type="InterPro" id="IPR002474">
    <property type="entry name" value="CarbamoylP_synth_ssu_N"/>
</dbReference>
<comment type="catalytic activity">
    <reaction evidence="15">
        <text>L-glutamine + H2O = L-glutamate + NH4(+)</text>
        <dbReference type="Rhea" id="RHEA:15889"/>
        <dbReference type="ChEBI" id="CHEBI:15377"/>
        <dbReference type="ChEBI" id="CHEBI:28938"/>
        <dbReference type="ChEBI" id="CHEBI:29985"/>
        <dbReference type="ChEBI" id="CHEBI:58359"/>
    </reaction>
</comment>
<keyword evidence="8" id="KW-0067">ATP-binding</keyword>
<dbReference type="EC" id="6.3.5.5" evidence="3"/>
<evidence type="ECO:0000256" key="3">
    <source>
        <dbReference type="ARBA" id="ARBA00012738"/>
    </source>
</evidence>
<dbReference type="OrthoDB" id="434at2759"/>
<feature type="domain" description="Carbamoyl-phosphate synthase small subunit N-terminal" evidence="16">
    <location>
        <begin position="26"/>
        <end position="166"/>
    </location>
</feature>
<keyword evidence="9" id="KW-0315">Glutamine amidotransferase</keyword>
<name>A0A448YQY5_BRENA</name>
<dbReference type="GO" id="GO:0005524">
    <property type="term" value="F:ATP binding"/>
    <property type="evidence" value="ECO:0007669"/>
    <property type="project" value="UniProtKB-KW"/>
</dbReference>
<dbReference type="GO" id="GO:0005737">
    <property type="term" value="C:cytoplasm"/>
    <property type="evidence" value="ECO:0007669"/>
    <property type="project" value="UniProtKB-ARBA"/>
</dbReference>
<organism evidence="17 18">
    <name type="scientific">Brettanomyces naardenensis</name>
    <name type="common">Yeast</name>
    <dbReference type="NCBI Taxonomy" id="13370"/>
    <lineage>
        <taxon>Eukaryota</taxon>
        <taxon>Fungi</taxon>
        <taxon>Dikarya</taxon>
        <taxon>Ascomycota</taxon>
        <taxon>Saccharomycotina</taxon>
        <taxon>Pichiomycetes</taxon>
        <taxon>Pichiales</taxon>
        <taxon>Pichiaceae</taxon>
        <taxon>Brettanomyces</taxon>
    </lineage>
</organism>
<dbReference type="PANTHER" id="PTHR43418">
    <property type="entry name" value="MULTIFUNCTIONAL TRYPTOPHAN BIOSYNTHESIS PROTEIN-RELATED"/>
    <property type="match status" value="1"/>
</dbReference>
<dbReference type="InterPro" id="IPR035686">
    <property type="entry name" value="CPSase_GATase1"/>
</dbReference>
<dbReference type="SMART" id="SM01097">
    <property type="entry name" value="CPSase_sm_chain"/>
    <property type="match status" value="1"/>
</dbReference>
<dbReference type="GO" id="GO:0006526">
    <property type="term" value="P:L-arginine biosynthetic process"/>
    <property type="evidence" value="ECO:0007669"/>
    <property type="project" value="UniProtKB-KW"/>
</dbReference>
<dbReference type="InterPro" id="IPR036480">
    <property type="entry name" value="CarbP_synth_ssu_N_sf"/>
</dbReference>
<dbReference type="Pfam" id="PF00988">
    <property type="entry name" value="CPSase_sm_chain"/>
    <property type="match status" value="1"/>
</dbReference>
<evidence type="ECO:0000256" key="12">
    <source>
        <dbReference type="ARBA" id="ARBA00044334"/>
    </source>
</evidence>
<dbReference type="NCBIfam" id="NF009475">
    <property type="entry name" value="PRK12838.1"/>
    <property type="match status" value="1"/>
</dbReference>
<evidence type="ECO:0000256" key="10">
    <source>
        <dbReference type="ARBA" id="ARBA00044031"/>
    </source>
</evidence>
<dbReference type="PRINTS" id="PR00097">
    <property type="entry name" value="ANTSNTHASEII"/>
</dbReference>
<protein>
    <recommendedName>
        <fullName evidence="11">Carbamoyl phosphate synthase arginine-specific small chain</fullName>
        <ecNumber evidence="3">6.3.5.5</ecNumber>
    </recommendedName>
    <alternativeName>
        <fullName evidence="13">Arginine-specific carbamoyl phosphate synthetase, glutamine chain</fullName>
    </alternativeName>
    <alternativeName>
        <fullName evidence="12">Glutamine-dependent carbamoyl phosphate synthetase</fullName>
    </alternativeName>
</protein>
<evidence type="ECO:0000313" key="18">
    <source>
        <dbReference type="Proteomes" id="UP000290900"/>
    </source>
</evidence>
<keyword evidence="7" id="KW-0547">Nucleotide-binding</keyword>
<dbReference type="PRINTS" id="PR00096">
    <property type="entry name" value="GATASE"/>
</dbReference>
<evidence type="ECO:0000256" key="1">
    <source>
        <dbReference type="ARBA" id="ARBA00005077"/>
    </source>
</evidence>
<dbReference type="FunFam" id="3.50.30.20:FF:000003">
    <property type="entry name" value="Carbamoyl-phosphate synthase arginine-specific small chain"/>
    <property type="match status" value="1"/>
</dbReference>
<keyword evidence="18" id="KW-1185">Reference proteome</keyword>